<dbReference type="EMBL" id="MASU01000006">
    <property type="protein sequence ID" value="PXY34052.1"/>
    <property type="molecule type" value="Genomic_DNA"/>
</dbReference>
<keyword evidence="5" id="KW-1185">Reference proteome</keyword>
<sequence length="340" mass="34902">MTETVASAEALASGLLTAAGMDPGNARTSARCIVMADVWGIGSHGLMRLPYYLQRMAAGGYPPDAELRVVDDTGPVVSATGGGGLGHWQLWEAAGLAVSRCRRYGIGAVAVADSGHCGALGLYTVPGLREGLLTLAFSNGPAVMPPWGGAKPLLSTSPLAAGIPARPRPAIIDMATSAVARGKIAAHARRGTQLPEGWALAADGTPTTDPQEALYGMLSPLGGAKGFALALLVESLAGGLAGPNLSADVPDMFTESDAPNPQRIGHVLITLDPARFAGGGEAAAKRLDRLAASVEDAGGRLPGRDRVLPENVDPHTPLKVDDGTVRELRQWAERLGVPPE</sequence>
<dbReference type="AlphaFoldDB" id="A0A318LS16"/>
<dbReference type="RefSeq" id="WP_110338118.1">
    <property type="nucleotide sequence ID" value="NZ_MASU01000006.1"/>
</dbReference>
<dbReference type="GO" id="GO:0016491">
    <property type="term" value="F:oxidoreductase activity"/>
    <property type="evidence" value="ECO:0007669"/>
    <property type="project" value="UniProtKB-KW"/>
</dbReference>
<reference evidence="4 5" key="1">
    <citation type="submission" date="2016-07" db="EMBL/GenBank/DDBJ databases">
        <title>Draft genome sequence of Prauserella sp. YIM 121212, isolated from alkaline soil.</title>
        <authorList>
            <person name="Ruckert C."/>
            <person name="Albersmeier A."/>
            <person name="Jiang C.-L."/>
            <person name="Jiang Y."/>
            <person name="Kalinowski J."/>
            <person name="Schneider O."/>
            <person name="Winkler A."/>
            <person name="Zotchev S.B."/>
        </authorList>
    </citation>
    <scope>NUCLEOTIDE SEQUENCE [LARGE SCALE GENOMIC DNA]</scope>
    <source>
        <strain evidence="4 5">YIM 121212</strain>
    </source>
</reference>
<dbReference type="InterPro" id="IPR036111">
    <property type="entry name" value="Mal/L-sulfo/L-lacto_DH-like_sf"/>
</dbReference>
<protein>
    <submittedName>
        <fullName evidence="4">Lactate dehydrogenase</fullName>
    </submittedName>
</protein>
<dbReference type="OrthoDB" id="924592at2"/>
<evidence type="ECO:0000313" key="5">
    <source>
        <dbReference type="Proteomes" id="UP000247892"/>
    </source>
</evidence>
<dbReference type="Gene3D" id="1.10.1530.10">
    <property type="match status" value="1"/>
</dbReference>
<dbReference type="Proteomes" id="UP000247892">
    <property type="component" value="Unassembled WGS sequence"/>
</dbReference>
<comment type="similarity">
    <text evidence="1">Belongs to the LDH2/MDH2 oxidoreductase family.</text>
</comment>
<organism evidence="4 5">
    <name type="scientific">Prauserella flavalba</name>
    <dbReference type="NCBI Taxonomy" id="1477506"/>
    <lineage>
        <taxon>Bacteria</taxon>
        <taxon>Bacillati</taxon>
        <taxon>Actinomycetota</taxon>
        <taxon>Actinomycetes</taxon>
        <taxon>Pseudonocardiales</taxon>
        <taxon>Pseudonocardiaceae</taxon>
        <taxon>Prauserella</taxon>
    </lineage>
</organism>
<evidence type="ECO:0000256" key="2">
    <source>
        <dbReference type="ARBA" id="ARBA00023002"/>
    </source>
</evidence>
<gene>
    <name evidence="4" type="ORF">BA062_17805</name>
</gene>
<keyword evidence="2" id="KW-0560">Oxidoreductase</keyword>
<accession>A0A318LS16</accession>
<dbReference type="PANTHER" id="PTHR11091:SF0">
    <property type="entry name" value="MALATE DEHYDROGENASE"/>
    <property type="match status" value="1"/>
</dbReference>
<comment type="caution">
    <text evidence="4">The sequence shown here is derived from an EMBL/GenBank/DDBJ whole genome shotgun (WGS) entry which is preliminary data.</text>
</comment>
<feature type="region of interest" description="Disordered" evidence="3">
    <location>
        <begin position="301"/>
        <end position="324"/>
    </location>
</feature>
<dbReference type="Pfam" id="PF02615">
    <property type="entry name" value="Ldh_2"/>
    <property type="match status" value="1"/>
</dbReference>
<evidence type="ECO:0000256" key="3">
    <source>
        <dbReference type="SAM" id="MobiDB-lite"/>
    </source>
</evidence>
<feature type="compositionally biased region" description="Basic and acidic residues" evidence="3">
    <location>
        <begin position="302"/>
        <end position="324"/>
    </location>
</feature>
<dbReference type="SUPFAM" id="SSF89733">
    <property type="entry name" value="L-sulfolactate dehydrogenase-like"/>
    <property type="match status" value="1"/>
</dbReference>
<dbReference type="InterPro" id="IPR043144">
    <property type="entry name" value="Mal/L-sulf/L-lact_DH-like_ah"/>
</dbReference>
<evidence type="ECO:0000256" key="1">
    <source>
        <dbReference type="ARBA" id="ARBA00006056"/>
    </source>
</evidence>
<dbReference type="InterPro" id="IPR003767">
    <property type="entry name" value="Malate/L-lactate_DH-like"/>
</dbReference>
<dbReference type="InterPro" id="IPR043143">
    <property type="entry name" value="Mal/L-sulf/L-lact_DH-like_NADP"/>
</dbReference>
<evidence type="ECO:0000313" key="4">
    <source>
        <dbReference type="EMBL" id="PXY34052.1"/>
    </source>
</evidence>
<dbReference type="Gene3D" id="3.30.1370.60">
    <property type="entry name" value="Hypothetical oxidoreductase yiak, domain 2"/>
    <property type="match status" value="1"/>
</dbReference>
<dbReference type="PANTHER" id="PTHR11091">
    <property type="entry name" value="OXIDOREDUCTASE-RELATED"/>
    <property type="match status" value="1"/>
</dbReference>
<proteinExistence type="inferred from homology"/>
<name>A0A318LS16_9PSEU</name>